<dbReference type="CDD" id="cd06170">
    <property type="entry name" value="LuxR_C_like"/>
    <property type="match status" value="1"/>
</dbReference>
<dbReference type="Pfam" id="PF00072">
    <property type="entry name" value="Response_reg"/>
    <property type="match status" value="1"/>
</dbReference>
<dbReference type="InterPro" id="IPR011006">
    <property type="entry name" value="CheY-like_superfamily"/>
</dbReference>
<dbReference type="PANTHER" id="PTHR43214:SF17">
    <property type="entry name" value="TRANSCRIPTIONAL REGULATORY PROTEIN RCSB"/>
    <property type="match status" value="1"/>
</dbReference>
<keyword evidence="2" id="KW-0238">DNA-binding</keyword>
<evidence type="ECO:0000313" key="7">
    <source>
        <dbReference type="Proteomes" id="UP000366945"/>
    </source>
</evidence>
<dbReference type="InterPro" id="IPR016032">
    <property type="entry name" value="Sig_transdc_resp-reg_C-effctor"/>
</dbReference>
<evidence type="ECO:0000256" key="2">
    <source>
        <dbReference type="ARBA" id="ARBA00023125"/>
    </source>
</evidence>
<dbReference type="Gene3D" id="3.40.50.2300">
    <property type="match status" value="1"/>
</dbReference>
<feature type="modified residue" description="4-aspartylphosphate" evidence="3">
    <location>
        <position position="55"/>
    </location>
</feature>
<dbReference type="SUPFAM" id="SSF52172">
    <property type="entry name" value="CheY-like"/>
    <property type="match status" value="1"/>
</dbReference>
<dbReference type="PROSITE" id="PS50110">
    <property type="entry name" value="RESPONSE_REGULATORY"/>
    <property type="match status" value="1"/>
</dbReference>
<dbReference type="EMBL" id="CABPSK010000001">
    <property type="protein sequence ID" value="VVD67370.1"/>
    <property type="molecule type" value="Genomic_DNA"/>
</dbReference>
<dbReference type="OrthoDB" id="8585266at2"/>
<dbReference type="InterPro" id="IPR058245">
    <property type="entry name" value="NreC/VraR/RcsB-like_REC"/>
</dbReference>
<dbReference type="GO" id="GO:0006355">
    <property type="term" value="P:regulation of DNA-templated transcription"/>
    <property type="evidence" value="ECO:0007669"/>
    <property type="project" value="InterPro"/>
</dbReference>
<dbReference type="InterPro" id="IPR036388">
    <property type="entry name" value="WH-like_DNA-bd_sf"/>
</dbReference>
<feature type="domain" description="Response regulatory" evidence="5">
    <location>
        <begin position="4"/>
        <end position="123"/>
    </location>
</feature>
<name>A0A5E4RV70_9BURK</name>
<feature type="domain" description="HTH luxR-type" evidence="4">
    <location>
        <begin position="144"/>
        <end position="209"/>
    </location>
</feature>
<keyword evidence="7" id="KW-1185">Reference proteome</keyword>
<dbReference type="PANTHER" id="PTHR43214">
    <property type="entry name" value="TWO-COMPONENT RESPONSE REGULATOR"/>
    <property type="match status" value="1"/>
</dbReference>
<dbReference type="Proteomes" id="UP000366945">
    <property type="component" value="Unassembled WGS sequence"/>
</dbReference>
<accession>A0A5E4RV70</accession>
<reference evidence="6 7" key="1">
    <citation type="submission" date="2019-08" db="EMBL/GenBank/DDBJ databases">
        <authorList>
            <person name="Peeters C."/>
        </authorList>
    </citation>
    <scope>NUCLEOTIDE SEQUENCE [LARGE SCALE GENOMIC DNA]</scope>
    <source>
        <strain evidence="6 7">LMG 31114</strain>
    </source>
</reference>
<protein>
    <submittedName>
        <fullName evidence="6">Transcriptional regulatory protein RcsB</fullName>
    </submittedName>
</protein>
<dbReference type="InterPro" id="IPR001789">
    <property type="entry name" value="Sig_transdc_resp-reg_receiver"/>
</dbReference>
<dbReference type="SUPFAM" id="SSF46894">
    <property type="entry name" value="C-terminal effector domain of the bipartite response regulators"/>
    <property type="match status" value="1"/>
</dbReference>
<organism evidence="6 7">
    <name type="scientific">Pandoraea pneumonica</name>
    <dbReference type="NCBI Taxonomy" id="2508299"/>
    <lineage>
        <taxon>Bacteria</taxon>
        <taxon>Pseudomonadati</taxon>
        <taxon>Pseudomonadota</taxon>
        <taxon>Betaproteobacteria</taxon>
        <taxon>Burkholderiales</taxon>
        <taxon>Burkholderiaceae</taxon>
        <taxon>Pandoraea</taxon>
    </lineage>
</organism>
<dbReference type="InterPro" id="IPR000792">
    <property type="entry name" value="Tscrpt_reg_LuxR_C"/>
</dbReference>
<evidence type="ECO:0000259" key="5">
    <source>
        <dbReference type="PROSITE" id="PS50110"/>
    </source>
</evidence>
<dbReference type="AlphaFoldDB" id="A0A5E4RV70"/>
<dbReference type="RefSeq" id="WP_150677837.1">
    <property type="nucleotide sequence ID" value="NZ_CABPSK010000001.1"/>
</dbReference>
<dbReference type="GeneID" id="300402491"/>
<evidence type="ECO:0000313" key="6">
    <source>
        <dbReference type="EMBL" id="VVD67370.1"/>
    </source>
</evidence>
<evidence type="ECO:0000256" key="1">
    <source>
        <dbReference type="ARBA" id="ARBA00022553"/>
    </source>
</evidence>
<dbReference type="SMART" id="SM00421">
    <property type="entry name" value="HTH_LUXR"/>
    <property type="match status" value="1"/>
</dbReference>
<sequence length="224" mass="25030">MMVKILIADDHPIVSSTLREMLAPDPGFHVLPPVANSTQLFDALETNSVDVLITDYCMPGGVFGDGLGMIKRVRRKYPDIKIIVFTSIEQPAIIHALNDCGVLGVMTKSDDLREITVCVERCRRGMRYLGGRAEQILEEQSRRKPTTRRPLSPKEMEVLRMYLSGNNVSEIAEALKRSAKTINNQKRMAMCKLGCRNDMELFQLHASSPLQLTRDGEVDTPTAA</sequence>
<dbReference type="InterPro" id="IPR039420">
    <property type="entry name" value="WalR-like"/>
</dbReference>
<dbReference type="Gene3D" id="1.10.10.10">
    <property type="entry name" value="Winged helix-like DNA-binding domain superfamily/Winged helix DNA-binding domain"/>
    <property type="match status" value="1"/>
</dbReference>
<proteinExistence type="predicted"/>
<dbReference type="PRINTS" id="PR00038">
    <property type="entry name" value="HTHLUXR"/>
</dbReference>
<dbReference type="CDD" id="cd17535">
    <property type="entry name" value="REC_NarL-like"/>
    <property type="match status" value="1"/>
</dbReference>
<evidence type="ECO:0000256" key="3">
    <source>
        <dbReference type="PROSITE-ProRule" id="PRU00169"/>
    </source>
</evidence>
<dbReference type="SMART" id="SM00448">
    <property type="entry name" value="REC"/>
    <property type="match status" value="1"/>
</dbReference>
<gene>
    <name evidence="6" type="primary">rcsB_1</name>
    <name evidence="6" type="ORF">PPN31114_00424</name>
</gene>
<evidence type="ECO:0000259" key="4">
    <source>
        <dbReference type="PROSITE" id="PS50043"/>
    </source>
</evidence>
<keyword evidence="1 3" id="KW-0597">Phosphoprotein</keyword>
<dbReference type="GO" id="GO:0003677">
    <property type="term" value="F:DNA binding"/>
    <property type="evidence" value="ECO:0007669"/>
    <property type="project" value="UniProtKB-KW"/>
</dbReference>
<dbReference type="Pfam" id="PF00196">
    <property type="entry name" value="GerE"/>
    <property type="match status" value="1"/>
</dbReference>
<dbReference type="PROSITE" id="PS50043">
    <property type="entry name" value="HTH_LUXR_2"/>
    <property type="match status" value="1"/>
</dbReference>
<dbReference type="GO" id="GO:0000160">
    <property type="term" value="P:phosphorelay signal transduction system"/>
    <property type="evidence" value="ECO:0007669"/>
    <property type="project" value="InterPro"/>
</dbReference>